<accession>A0A198AG45</accession>
<keyword evidence="4" id="KW-0804">Transcription</keyword>
<dbReference type="RefSeq" id="WP_068663466.1">
    <property type="nucleotide sequence ID" value="NZ_LYPB01000053.1"/>
</dbReference>
<evidence type="ECO:0000256" key="4">
    <source>
        <dbReference type="ARBA" id="ARBA00023163"/>
    </source>
</evidence>
<dbReference type="InterPro" id="IPR036390">
    <property type="entry name" value="WH_DNA-bd_sf"/>
</dbReference>
<proteinExistence type="inferred from homology"/>
<gene>
    <name evidence="6" type="ORF">A8708_09135</name>
</gene>
<dbReference type="InterPro" id="IPR000847">
    <property type="entry name" value="LysR_HTH_N"/>
</dbReference>
<evidence type="ECO:0000259" key="5">
    <source>
        <dbReference type="PROSITE" id="PS50931"/>
    </source>
</evidence>
<dbReference type="PRINTS" id="PR00039">
    <property type="entry name" value="HTHLYSR"/>
</dbReference>
<keyword evidence="2" id="KW-0805">Transcription regulation</keyword>
<dbReference type="AlphaFoldDB" id="A0A198AG45"/>
<dbReference type="Gene3D" id="1.10.10.10">
    <property type="entry name" value="Winged helix-like DNA-binding domain superfamily/Winged helix DNA-binding domain"/>
    <property type="match status" value="1"/>
</dbReference>
<name>A0A198AG45_9BACL</name>
<reference evidence="6 7" key="1">
    <citation type="submission" date="2016-05" db="EMBL/GenBank/DDBJ databases">
        <title>Paenibacillus sp. 1ZS3-15 nov., isolated from the rhizosphere soil.</title>
        <authorList>
            <person name="Zhang X.X."/>
            <person name="Zhang J."/>
        </authorList>
    </citation>
    <scope>NUCLEOTIDE SEQUENCE [LARGE SCALE GENOMIC DNA]</scope>
    <source>
        <strain evidence="6 7">1ZS3-15</strain>
    </source>
</reference>
<dbReference type="FunFam" id="1.10.10.10:FF:000001">
    <property type="entry name" value="LysR family transcriptional regulator"/>
    <property type="match status" value="1"/>
</dbReference>
<dbReference type="GO" id="GO:0003700">
    <property type="term" value="F:DNA-binding transcription factor activity"/>
    <property type="evidence" value="ECO:0007669"/>
    <property type="project" value="InterPro"/>
</dbReference>
<evidence type="ECO:0000256" key="2">
    <source>
        <dbReference type="ARBA" id="ARBA00023015"/>
    </source>
</evidence>
<evidence type="ECO:0000313" key="7">
    <source>
        <dbReference type="Proteomes" id="UP000078454"/>
    </source>
</evidence>
<dbReference type="PANTHER" id="PTHR30126:SF40">
    <property type="entry name" value="HTH-TYPE TRANSCRIPTIONAL REGULATOR GLTR"/>
    <property type="match status" value="1"/>
</dbReference>
<keyword evidence="7" id="KW-1185">Reference proteome</keyword>
<dbReference type="InterPro" id="IPR036388">
    <property type="entry name" value="WH-like_DNA-bd_sf"/>
</dbReference>
<dbReference type="EMBL" id="LYPB01000053">
    <property type="protein sequence ID" value="OAS19903.1"/>
    <property type="molecule type" value="Genomic_DNA"/>
</dbReference>
<comment type="caution">
    <text evidence="6">The sequence shown here is derived from an EMBL/GenBank/DDBJ whole genome shotgun (WGS) entry which is preliminary data.</text>
</comment>
<dbReference type="PANTHER" id="PTHR30126">
    <property type="entry name" value="HTH-TYPE TRANSCRIPTIONAL REGULATOR"/>
    <property type="match status" value="1"/>
</dbReference>
<evidence type="ECO:0000256" key="3">
    <source>
        <dbReference type="ARBA" id="ARBA00023125"/>
    </source>
</evidence>
<organism evidence="6 7">
    <name type="scientific">Paenibacillus oryzisoli</name>
    <dbReference type="NCBI Taxonomy" id="1850517"/>
    <lineage>
        <taxon>Bacteria</taxon>
        <taxon>Bacillati</taxon>
        <taxon>Bacillota</taxon>
        <taxon>Bacilli</taxon>
        <taxon>Bacillales</taxon>
        <taxon>Paenibacillaceae</taxon>
        <taxon>Paenibacillus</taxon>
    </lineage>
</organism>
<dbReference type="STRING" id="1850517.A8708_09135"/>
<comment type="similarity">
    <text evidence="1">Belongs to the LysR transcriptional regulatory family.</text>
</comment>
<dbReference type="SUPFAM" id="SSF46785">
    <property type="entry name" value="Winged helix' DNA-binding domain"/>
    <property type="match status" value="1"/>
</dbReference>
<evidence type="ECO:0000256" key="1">
    <source>
        <dbReference type="ARBA" id="ARBA00009437"/>
    </source>
</evidence>
<feature type="domain" description="HTH lysR-type" evidence="5">
    <location>
        <begin position="9"/>
        <end position="64"/>
    </location>
</feature>
<protein>
    <recommendedName>
        <fullName evidence="5">HTH lysR-type domain-containing protein</fullName>
    </recommendedName>
</protein>
<dbReference type="PROSITE" id="PS50931">
    <property type="entry name" value="HTH_LYSR"/>
    <property type="match status" value="1"/>
</dbReference>
<sequence length="93" mass="10647">MGVICLKWLDKIEAFITLAECLSFTETAKRLYCSQPTITTQIQQLEEQFQATLFLRLGKKIELTKQGEVLLEYAKKMTCLVEEATVKIKTADQ</sequence>
<dbReference type="GO" id="GO:0000976">
    <property type="term" value="F:transcription cis-regulatory region binding"/>
    <property type="evidence" value="ECO:0007669"/>
    <property type="project" value="TreeGrafter"/>
</dbReference>
<evidence type="ECO:0000313" key="6">
    <source>
        <dbReference type="EMBL" id="OAS19903.1"/>
    </source>
</evidence>
<dbReference type="Proteomes" id="UP000078454">
    <property type="component" value="Unassembled WGS sequence"/>
</dbReference>
<keyword evidence="3" id="KW-0238">DNA-binding</keyword>
<dbReference type="Pfam" id="PF00126">
    <property type="entry name" value="HTH_1"/>
    <property type="match status" value="1"/>
</dbReference>